<evidence type="ECO:0000256" key="1">
    <source>
        <dbReference type="SAM" id="MobiDB-lite"/>
    </source>
</evidence>
<accession>A0A843WUM6</accession>
<evidence type="ECO:0000313" key="2">
    <source>
        <dbReference type="EMBL" id="MQM15093.1"/>
    </source>
</evidence>
<keyword evidence="3" id="KW-1185">Reference proteome</keyword>
<evidence type="ECO:0000313" key="3">
    <source>
        <dbReference type="Proteomes" id="UP000652761"/>
    </source>
</evidence>
<gene>
    <name evidence="2" type="ORF">Taro_048030</name>
</gene>
<name>A0A843WUM6_COLES</name>
<dbReference type="AlphaFoldDB" id="A0A843WUM6"/>
<feature type="non-terminal residue" evidence="2">
    <location>
        <position position="1"/>
    </location>
</feature>
<proteinExistence type="predicted"/>
<protein>
    <submittedName>
        <fullName evidence="2">Uncharacterized protein</fullName>
    </submittedName>
</protein>
<organism evidence="2 3">
    <name type="scientific">Colocasia esculenta</name>
    <name type="common">Wild taro</name>
    <name type="synonym">Arum esculentum</name>
    <dbReference type="NCBI Taxonomy" id="4460"/>
    <lineage>
        <taxon>Eukaryota</taxon>
        <taxon>Viridiplantae</taxon>
        <taxon>Streptophyta</taxon>
        <taxon>Embryophyta</taxon>
        <taxon>Tracheophyta</taxon>
        <taxon>Spermatophyta</taxon>
        <taxon>Magnoliopsida</taxon>
        <taxon>Liliopsida</taxon>
        <taxon>Araceae</taxon>
        <taxon>Aroideae</taxon>
        <taxon>Colocasieae</taxon>
        <taxon>Colocasia</taxon>
    </lineage>
</organism>
<comment type="caution">
    <text evidence="2">The sequence shown here is derived from an EMBL/GenBank/DDBJ whole genome shotgun (WGS) entry which is preliminary data.</text>
</comment>
<dbReference type="Proteomes" id="UP000652761">
    <property type="component" value="Unassembled WGS sequence"/>
</dbReference>
<reference evidence="2" key="1">
    <citation type="submission" date="2017-07" db="EMBL/GenBank/DDBJ databases">
        <title>Taro Niue Genome Assembly and Annotation.</title>
        <authorList>
            <person name="Atibalentja N."/>
            <person name="Keating K."/>
            <person name="Fields C.J."/>
        </authorList>
    </citation>
    <scope>NUCLEOTIDE SEQUENCE</scope>
    <source>
        <strain evidence="2">Niue_2</strain>
        <tissue evidence="2">Leaf</tissue>
    </source>
</reference>
<sequence>LVSEPVLWHLGDVLEMEWLSRRLVRRLEMLRHHSRRSLCHRTHTVVLFRRRHLHLSFSLPSFWASLIQMQCGRVYGGLRPELRQALMVVHVIDLDAAYQTAAALEADTLRTRSRSTEVQTQFVERLWYAWRCLIGRETRRFGVMRAETSRGSGGSSSTPVPGESSHSGVGAP</sequence>
<feature type="compositionally biased region" description="Low complexity" evidence="1">
    <location>
        <begin position="155"/>
        <end position="172"/>
    </location>
</feature>
<dbReference type="EMBL" id="NMUH01006363">
    <property type="protein sequence ID" value="MQM15093.1"/>
    <property type="molecule type" value="Genomic_DNA"/>
</dbReference>
<feature type="region of interest" description="Disordered" evidence="1">
    <location>
        <begin position="146"/>
        <end position="172"/>
    </location>
</feature>